<evidence type="ECO:0000256" key="1">
    <source>
        <dbReference type="SAM" id="MobiDB-lite"/>
    </source>
</evidence>
<organism evidence="3 4">
    <name type="scientific">Panaeolus cyanescens</name>
    <dbReference type="NCBI Taxonomy" id="181874"/>
    <lineage>
        <taxon>Eukaryota</taxon>
        <taxon>Fungi</taxon>
        <taxon>Dikarya</taxon>
        <taxon>Basidiomycota</taxon>
        <taxon>Agaricomycotina</taxon>
        <taxon>Agaricomycetes</taxon>
        <taxon>Agaricomycetidae</taxon>
        <taxon>Agaricales</taxon>
        <taxon>Agaricineae</taxon>
        <taxon>Galeropsidaceae</taxon>
        <taxon>Panaeolus</taxon>
    </lineage>
</organism>
<feature type="domain" description="DUF7918" evidence="2">
    <location>
        <begin position="595"/>
        <end position="780"/>
    </location>
</feature>
<feature type="compositionally biased region" description="Pro residues" evidence="1">
    <location>
        <begin position="135"/>
        <end position="147"/>
    </location>
</feature>
<evidence type="ECO:0000313" key="3">
    <source>
        <dbReference type="EMBL" id="PPR01271.1"/>
    </source>
</evidence>
<evidence type="ECO:0000259" key="2">
    <source>
        <dbReference type="Pfam" id="PF25534"/>
    </source>
</evidence>
<feature type="compositionally biased region" description="Polar residues" evidence="1">
    <location>
        <begin position="254"/>
        <end position="265"/>
    </location>
</feature>
<feature type="compositionally biased region" description="Low complexity" evidence="1">
    <location>
        <begin position="121"/>
        <end position="134"/>
    </location>
</feature>
<feature type="region of interest" description="Disordered" evidence="1">
    <location>
        <begin position="106"/>
        <end position="152"/>
    </location>
</feature>
<accession>A0A409YE48</accession>
<keyword evidence="4" id="KW-1185">Reference proteome</keyword>
<feature type="compositionally biased region" description="Basic residues" evidence="1">
    <location>
        <begin position="106"/>
        <end position="120"/>
    </location>
</feature>
<dbReference type="Pfam" id="PF25534">
    <property type="entry name" value="DUF7918"/>
    <property type="match status" value="2"/>
</dbReference>
<dbReference type="PANTHER" id="PTHR36223:SF1">
    <property type="entry name" value="TRANSCRIPTION ELONGATION FACTOR EAF N-TERMINAL DOMAIN-CONTAINING PROTEIN"/>
    <property type="match status" value="1"/>
</dbReference>
<dbReference type="AlphaFoldDB" id="A0A409YE48"/>
<dbReference type="PANTHER" id="PTHR36223">
    <property type="entry name" value="BETA-LACTAMASE-TYPE TRANSPEPTIDASE FOLD DOMAIN CONTAINING PROTEIN"/>
    <property type="match status" value="1"/>
</dbReference>
<dbReference type="STRING" id="181874.A0A409YE48"/>
<dbReference type="OrthoDB" id="3364132at2759"/>
<name>A0A409YE48_9AGAR</name>
<evidence type="ECO:0000313" key="4">
    <source>
        <dbReference type="Proteomes" id="UP000284842"/>
    </source>
</evidence>
<feature type="region of interest" description="Disordered" evidence="1">
    <location>
        <begin position="174"/>
        <end position="219"/>
    </location>
</feature>
<dbReference type="InterPro" id="IPR057678">
    <property type="entry name" value="DUF7918"/>
</dbReference>
<comment type="caution">
    <text evidence="3">The sequence shown here is derived from an EMBL/GenBank/DDBJ whole genome shotgun (WGS) entry which is preliminary data.</text>
</comment>
<protein>
    <recommendedName>
        <fullName evidence="2">DUF7918 domain-containing protein</fullName>
    </recommendedName>
</protein>
<feature type="region of interest" description="Disordered" evidence="1">
    <location>
        <begin position="250"/>
        <end position="283"/>
    </location>
</feature>
<feature type="domain" description="DUF7918" evidence="2">
    <location>
        <begin position="351"/>
        <end position="551"/>
    </location>
</feature>
<gene>
    <name evidence="3" type="ORF">CVT24_006034</name>
</gene>
<dbReference type="InParanoid" id="A0A409YE48"/>
<proteinExistence type="predicted"/>
<dbReference type="Proteomes" id="UP000284842">
    <property type="component" value="Unassembled WGS sequence"/>
</dbReference>
<sequence length="839" mass="95662">MPSIGKFSVWIEVEGQRLREYSITYDAKQKTKVCWIPSEAGKKFEVYFQDEGRRFTTSYQLVLDGQCLPPFMFASCVYVDEDSPNIMVDRNLGEIKVLVHRARRLTRTKRTKSRKAKKTKPSQGSTQPSSTSVESPPPQEADNPPEPDITFPDLILSERGKKGIAHGIQLGAVEVTTPGTHDPETNVVQPPVRYDGYPGLTTPEPDSSSEGSEDNQQPNIRHYKRCATFIFKYRPYDVLLAEGHVRKLRIPRQPRTSSSATQSKLARTGTDSAAAVDDNDDDQDDAMLDERLEVMRKECAKLQKKLQPRPKPVFQPKQEITDDADDVSHATYFCTARIKAGMKMPTRENFSVWIEVEGRSLPEFKIKVSKQEKVISCWVPSELNKPFEICVHDSQRTYSSAFDVRLDGNDVSCGRVIVKSDEETKRPSTRVKGYRLTKRKMQPLYFSKCVLLDENTFNPCVSGQMGQIEVEVEEVRLRKIKATPLEKLVIPPLFLNERVHKGIDHGIQAGEVQKSDDPYPTFSTQRIRLIGTFIFKYRPLEVLRANGVLPRPLNLRPPTVGPIEVIDLTREAEELEQRVQDLKAFEICVHHEPRSFDVGFSISIDGREFPCGEIIYCHSNPDTAPYPSSRVKGCSQRRGWLQPFVFSNCIALEEGKQEEEDIKFTGHLPCDHDKIGEIRVTIWRVFWHEEKCEQYETVPDLDYMPPIPTRPLQLNERAYKMAEHCSTLGAARRTKKPNPRRKVSDDTDKIFLESKRVNIVSFVFKYRSLAMLRADGIAPRLVHPEIIDLTQDSDTEEESTARDKAIAFLQNELKELRTESIALKRRLALALGSHKEKGV</sequence>
<dbReference type="EMBL" id="NHTK01001262">
    <property type="protein sequence ID" value="PPR01271.1"/>
    <property type="molecule type" value="Genomic_DNA"/>
</dbReference>
<reference evidence="3 4" key="1">
    <citation type="journal article" date="2018" name="Evol. Lett.">
        <title>Horizontal gene cluster transfer increased hallucinogenic mushroom diversity.</title>
        <authorList>
            <person name="Reynolds H.T."/>
            <person name="Vijayakumar V."/>
            <person name="Gluck-Thaler E."/>
            <person name="Korotkin H.B."/>
            <person name="Matheny P.B."/>
            <person name="Slot J.C."/>
        </authorList>
    </citation>
    <scope>NUCLEOTIDE SEQUENCE [LARGE SCALE GENOMIC DNA]</scope>
    <source>
        <strain evidence="3 4">2629</strain>
    </source>
</reference>